<dbReference type="InterPro" id="IPR045293">
    <property type="entry name" value="Complex1_LYR_LYRM2"/>
</dbReference>
<protein>
    <recommendedName>
        <fullName evidence="5">LYR motif-containing protein 2</fullName>
    </recommendedName>
</protein>
<proteinExistence type="inferred from homology"/>
<evidence type="ECO:0000256" key="6">
    <source>
        <dbReference type="ARBA" id="ARBA00044735"/>
    </source>
</evidence>
<dbReference type="EMBL" id="APWK03000080">
    <property type="protein sequence ID" value="PHH51963.1"/>
    <property type="molecule type" value="Genomic_DNA"/>
</dbReference>
<name>A0A2C5X1N5_9PEZI</name>
<accession>A0A2C5X1N5</accession>
<reference evidence="8 9" key="2">
    <citation type="journal article" date="2013" name="IMA Fungus">
        <title>IMA Genome-F 1: Ceratocystis fimbriata: Draft nuclear genome sequence for the plant pathogen, Ceratocystis fimbriata.</title>
        <authorList>
            <person name="Wilken P.M."/>
            <person name="Steenkamp E.T."/>
            <person name="Wingfield M.J."/>
            <person name="de Beer Z.W."/>
            <person name="Wingfield B.D."/>
        </authorList>
    </citation>
    <scope>NUCLEOTIDE SEQUENCE [LARGE SCALE GENOMIC DNA]</scope>
    <source>
        <strain evidence="8 9">CBS 114723</strain>
    </source>
</reference>
<dbReference type="GO" id="GO:0005739">
    <property type="term" value="C:mitochondrion"/>
    <property type="evidence" value="ECO:0007669"/>
    <property type="project" value="UniProtKB-SubCell"/>
</dbReference>
<dbReference type="Pfam" id="PF05347">
    <property type="entry name" value="Complex1_LYR"/>
    <property type="match status" value="1"/>
</dbReference>
<evidence type="ECO:0000256" key="4">
    <source>
        <dbReference type="ARBA" id="ARBA00023128"/>
    </source>
</evidence>
<evidence type="ECO:0000256" key="3">
    <source>
        <dbReference type="ARBA" id="ARBA00022946"/>
    </source>
</evidence>
<gene>
    <name evidence="8" type="ORF">CFIMG_005201RAa</name>
</gene>
<evidence type="ECO:0000256" key="2">
    <source>
        <dbReference type="ARBA" id="ARBA00009508"/>
    </source>
</evidence>
<organism evidence="8 9">
    <name type="scientific">Ceratocystis fimbriata CBS 114723</name>
    <dbReference type="NCBI Taxonomy" id="1035309"/>
    <lineage>
        <taxon>Eukaryota</taxon>
        <taxon>Fungi</taxon>
        <taxon>Dikarya</taxon>
        <taxon>Ascomycota</taxon>
        <taxon>Pezizomycotina</taxon>
        <taxon>Sordariomycetes</taxon>
        <taxon>Hypocreomycetidae</taxon>
        <taxon>Microascales</taxon>
        <taxon>Ceratocystidaceae</taxon>
        <taxon>Ceratocystis</taxon>
    </lineage>
</organism>
<comment type="similarity">
    <text evidence="2">Belongs to the complex I LYR family.</text>
</comment>
<sequence>MKTLSAADMRASVQACTRRLFRDTTPISLHNRPALSPIAAFSSWACHAKDNKSPDSIMLMMHNKSGSNKSAPRKSRLKQDALDLEHFVQRCRVLALYRTIVRGINRSRLDTTSRKESLAFARHEFERNKYTTDLGHIRYLISTGKTEWEGIQRSVGQ</sequence>
<evidence type="ECO:0000313" key="8">
    <source>
        <dbReference type="EMBL" id="PHH51963.1"/>
    </source>
</evidence>
<comment type="function">
    <text evidence="6">Involved in efficient integration of the N-module into mitochondrial respiratory chain complex I.</text>
</comment>
<evidence type="ECO:0000256" key="1">
    <source>
        <dbReference type="ARBA" id="ARBA00004173"/>
    </source>
</evidence>
<comment type="subcellular location">
    <subcellularLocation>
        <location evidence="1">Mitochondrion</location>
    </subcellularLocation>
</comment>
<evidence type="ECO:0000256" key="5">
    <source>
        <dbReference type="ARBA" id="ARBA00026235"/>
    </source>
</evidence>
<keyword evidence="9" id="KW-1185">Reference proteome</keyword>
<evidence type="ECO:0000259" key="7">
    <source>
        <dbReference type="Pfam" id="PF05347"/>
    </source>
</evidence>
<dbReference type="PANTHER" id="PTHR13675:SF0">
    <property type="entry name" value="LYR MOTIF-CONTAINING PROTEIN 2"/>
    <property type="match status" value="1"/>
</dbReference>
<dbReference type="STRING" id="1035309.A0A2C5X1N5"/>
<dbReference type="OrthoDB" id="74240at2759"/>
<dbReference type="PANTHER" id="PTHR13675">
    <property type="entry name" value="LYR MOTIF-CONTAINING PROTEIN 2"/>
    <property type="match status" value="1"/>
</dbReference>
<keyword evidence="4" id="KW-0496">Mitochondrion</keyword>
<dbReference type="InterPro" id="IPR008011">
    <property type="entry name" value="Complex1_LYR_dom"/>
</dbReference>
<evidence type="ECO:0000313" key="9">
    <source>
        <dbReference type="Proteomes" id="UP000222788"/>
    </source>
</evidence>
<feature type="domain" description="Complex 1 LYR protein" evidence="7">
    <location>
        <begin position="92"/>
        <end position="149"/>
    </location>
</feature>
<dbReference type="CDD" id="cd20262">
    <property type="entry name" value="Complex1_LYR_LYRM2"/>
    <property type="match status" value="1"/>
</dbReference>
<comment type="caution">
    <text evidence="8">The sequence shown here is derived from an EMBL/GenBank/DDBJ whole genome shotgun (WGS) entry which is preliminary data.</text>
</comment>
<dbReference type="AlphaFoldDB" id="A0A2C5X1N5"/>
<reference evidence="8 9" key="1">
    <citation type="journal article" date="2013" name="Fungal Biol.">
        <title>Analysis of microsatellite markers in the genome of the plant pathogen Ceratocystis fimbriata.</title>
        <authorList>
            <person name="Simpson M.C."/>
            <person name="Wilken P.M."/>
            <person name="Coetzee M.P."/>
            <person name="Wingfield M.J."/>
            <person name="Wingfield B.D."/>
        </authorList>
    </citation>
    <scope>NUCLEOTIDE SEQUENCE [LARGE SCALE GENOMIC DNA]</scope>
    <source>
        <strain evidence="8 9">CBS 114723</strain>
    </source>
</reference>
<dbReference type="Proteomes" id="UP000222788">
    <property type="component" value="Unassembled WGS sequence"/>
</dbReference>
<keyword evidence="3" id="KW-0809">Transit peptide</keyword>